<gene>
    <name evidence="1" type="ORF">ACKW6Q_01595</name>
</gene>
<dbReference type="InterPro" id="IPR019292">
    <property type="entry name" value="McrC"/>
</dbReference>
<evidence type="ECO:0000313" key="1">
    <source>
        <dbReference type="EMBL" id="MFN1215654.1"/>
    </source>
</evidence>
<comment type="caution">
    <text evidence="1">The sequence shown here is derived from an EMBL/GenBank/DDBJ whole genome shotgun (WGS) entry which is preliminary data.</text>
</comment>
<reference evidence="1 2" key="1">
    <citation type="submission" date="2024-12" db="EMBL/GenBank/DDBJ databases">
        <title>Draft genome sequence of Chryseobacterium kwangjuense AG447.</title>
        <authorList>
            <person name="Cheptsov V.S."/>
            <person name="Belov A."/>
            <person name="Zavarzina A.G."/>
        </authorList>
    </citation>
    <scope>NUCLEOTIDE SEQUENCE [LARGE SCALE GENOMIC DNA]</scope>
    <source>
        <strain evidence="1 2">AG447</strain>
    </source>
</reference>
<dbReference type="RefSeq" id="WP_409355451.1">
    <property type="nucleotide sequence ID" value="NZ_JBJXVJ010000001.1"/>
</dbReference>
<evidence type="ECO:0000313" key="2">
    <source>
        <dbReference type="Proteomes" id="UP001634154"/>
    </source>
</evidence>
<protein>
    <submittedName>
        <fullName evidence="1">McrC family protein</fullName>
    </submittedName>
</protein>
<proteinExistence type="predicted"/>
<dbReference type="PANTHER" id="PTHR38733:SF1">
    <property type="entry name" value="TYPE IV METHYL-DIRECTED RESTRICTION ENZYME ECOKMCRBC"/>
    <property type="match status" value="1"/>
</dbReference>
<name>A0ABW9K0A3_9FLAO</name>
<dbReference type="EMBL" id="JBJXVJ010000001">
    <property type="protein sequence ID" value="MFN1215654.1"/>
    <property type="molecule type" value="Genomic_DNA"/>
</dbReference>
<dbReference type="Pfam" id="PF10117">
    <property type="entry name" value="McrBC"/>
    <property type="match status" value="1"/>
</dbReference>
<organism evidence="1 2">
    <name type="scientific">Chryseobacterium kwangjuense</name>
    <dbReference type="NCBI Taxonomy" id="267125"/>
    <lineage>
        <taxon>Bacteria</taxon>
        <taxon>Pseudomonadati</taxon>
        <taxon>Bacteroidota</taxon>
        <taxon>Flavobacteriia</taxon>
        <taxon>Flavobacteriales</taxon>
        <taxon>Weeksellaceae</taxon>
        <taxon>Chryseobacterium group</taxon>
        <taxon>Chryseobacterium</taxon>
    </lineage>
</organism>
<dbReference type="PANTHER" id="PTHR38733">
    <property type="entry name" value="PROTEIN MCRC"/>
    <property type="match status" value="1"/>
</dbReference>
<sequence>MNNNTIYVFEHEKLKVNEEGFNQSHFNALVKFNDAHGGKYFTVGFNSIKFKSYVGVIQVGGRVIEILPKADSKSSSDGQTILKWKKALLTILKKSGYIKLNQTENVSQSISRGSLLDSYIYAFLNEVERLIYLGMIKKYRQNVSNSKVLKGRLLIHKQIQNNTVHKERFFTEHAIYDRDNVYNGILKKALEVIKYITSNSSINQKVIQNLLYFDDINTWNGTPSKIKSLKFDRKTEEYRDAITLAELIIRNFCPDFSSGNYHIMAILFDMNRLFENYIYKCLKRYENYFSQQKLSISKQNSKTFWQHRSIRPDIVIKYHKEDNSSHTLIVDTKWKIISNHDPSDHDLKQMYVYNLQFNASKSVLFYPQIDQLNKGIQHYESSEFIKGIAHGCELYFANLFDENEQISDDFVLNFLENNLLS</sequence>
<accession>A0ABW9K0A3</accession>
<keyword evidence="2" id="KW-1185">Reference proteome</keyword>
<dbReference type="Proteomes" id="UP001634154">
    <property type="component" value="Unassembled WGS sequence"/>
</dbReference>